<dbReference type="PANTHER" id="PTHR35011:SF2">
    <property type="entry name" value="2,3-DIKETO-L-GULONATE TRAP TRANSPORTER SMALL PERMEASE PROTEIN YIAM"/>
    <property type="match status" value="1"/>
</dbReference>
<evidence type="ECO:0000256" key="3">
    <source>
        <dbReference type="ARBA" id="ARBA00022475"/>
    </source>
</evidence>
<sequence length="166" mass="19341">MKAYYNENKFYNHLEEWVGAVLLAVMVVMLFVQVVMRYIFKASAAWISEYSLYMFMYFVFLACSGAFLRNDHIQIVAVIDKLPGKVKEAAHLFLYVVDFLFVTVVGYYVFLRVIDQFQMKTVSITQFPLWIMSASLFVGMGASAIRCLMNIYFIIRYEFISGREGE</sequence>
<comment type="similarity">
    <text evidence="8">Belongs to the TRAP transporter small permease family.</text>
</comment>
<comment type="subcellular location">
    <subcellularLocation>
        <location evidence="1">Cell inner membrane</location>
        <topology evidence="1">Multi-pass membrane protein</topology>
    </subcellularLocation>
</comment>
<dbReference type="AlphaFoldDB" id="A0A6N2WTI0"/>
<keyword evidence="4" id="KW-0997">Cell inner membrane</keyword>
<evidence type="ECO:0000256" key="4">
    <source>
        <dbReference type="ARBA" id="ARBA00022519"/>
    </source>
</evidence>
<dbReference type="Pfam" id="PF04290">
    <property type="entry name" value="DctQ"/>
    <property type="match status" value="1"/>
</dbReference>
<accession>A0A6N2WTI0</accession>
<evidence type="ECO:0000256" key="1">
    <source>
        <dbReference type="ARBA" id="ARBA00004429"/>
    </source>
</evidence>
<evidence type="ECO:0000259" key="9">
    <source>
        <dbReference type="Pfam" id="PF04290"/>
    </source>
</evidence>
<reference evidence="10" key="1">
    <citation type="submission" date="2019-11" db="EMBL/GenBank/DDBJ databases">
        <authorList>
            <person name="Feng L."/>
        </authorList>
    </citation>
    <scope>NUCLEOTIDE SEQUENCE</scope>
    <source>
        <strain evidence="10">CbolteaeLFYP116</strain>
    </source>
</reference>
<feature type="domain" description="Tripartite ATP-independent periplasmic transporters DctQ component" evidence="9">
    <location>
        <begin position="26"/>
        <end position="152"/>
    </location>
</feature>
<evidence type="ECO:0000313" key="10">
    <source>
        <dbReference type="EMBL" id="VYT45072.1"/>
    </source>
</evidence>
<keyword evidence="3" id="KW-1003">Cell membrane</keyword>
<dbReference type="GeneID" id="23114061"/>
<organism evidence="10">
    <name type="scientific">Enterocloster bolteae</name>
    <dbReference type="NCBI Taxonomy" id="208479"/>
    <lineage>
        <taxon>Bacteria</taxon>
        <taxon>Bacillati</taxon>
        <taxon>Bacillota</taxon>
        <taxon>Clostridia</taxon>
        <taxon>Lachnospirales</taxon>
        <taxon>Lachnospiraceae</taxon>
        <taxon>Enterocloster</taxon>
    </lineage>
</organism>
<keyword evidence="7" id="KW-0472">Membrane</keyword>
<protein>
    <submittedName>
        <fullName evidence="10">Sialic acid TRAP transporter permease protein SiaT</fullName>
    </submittedName>
</protein>
<name>A0A6N2WTI0_9FIRM</name>
<evidence type="ECO:0000256" key="2">
    <source>
        <dbReference type="ARBA" id="ARBA00022448"/>
    </source>
</evidence>
<evidence type="ECO:0000256" key="6">
    <source>
        <dbReference type="ARBA" id="ARBA00022989"/>
    </source>
</evidence>
<keyword evidence="6" id="KW-1133">Transmembrane helix</keyword>
<dbReference type="RefSeq" id="WP_002576083.1">
    <property type="nucleotide sequence ID" value="NZ_BAABXO010000001.1"/>
</dbReference>
<dbReference type="PANTHER" id="PTHR35011">
    <property type="entry name" value="2,3-DIKETO-L-GULONATE TRAP TRANSPORTER SMALL PERMEASE PROTEIN YIAM"/>
    <property type="match status" value="1"/>
</dbReference>
<dbReference type="EMBL" id="CACRTF010000017">
    <property type="protein sequence ID" value="VYT45072.1"/>
    <property type="molecule type" value="Genomic_DNA"/>
</dbReference>
<evidence type="ECO:0000256" key="5">
    <source>
        <dbReference type="ARBA" id="ARBA00022692"/>
    </source>
</evidence>
<keyword evidence="2" id="KW-0813">Transport</keyword>
<evidence type="ECO:0000256" key="7">
    <source>
        <dbReference type="ARBA" id="ARBA00023136"/>
    </source>
</evidence>
<evidence type="ECO:0000256" key="8">
    <source>
        <dbReference type="ARBA" id="ARBA00038436"/>
    </source>
</evidence>
<gene>
    <name evidence="10" type="primary">siaT_24</name>
    <name evidence="10" type="ORF">CBLFYP116_03945</name>
</gene>
<dbReference type="GO" id="GO:0005886">
    <property type="term" value="C:plasma membrane"/>
    <property type="evidence" value="ECO:0007669"/>
    <property type="project" value="UniProtKB-SubCell"/>
</dbReference>
<dbReference type="InterPro" id="IPR055348">
    <property type="entry name" value="DctQ"/>
</dbReference>
<dbReference type="GO" id="GO:0015740">
    <property type="term" value="P:C4-dicarboxylate transport"/>
    <property type="evidence" value="ECO:0007669"/>
    <property type="project" value="TreeGrafter"/>
</dbReference>
<keyword evidence="5" id="KW-0812">Transmembrane</keyword>
<proteinExistence type="inferred from homology"/>
<dbReference type="InterPro" id="IPR007387">
    <property type="entry name" value="TRAP_DctQ"/>
</dbReference>
<dbReference type="GO" id="GO:0022857">
    <property type="term" value="F:transmembrane transporter activity"/>
    <property type="evidence" value="ECO:0007669"/>
    <property type="project" value="TreeGrafter"/>
</dbReference>